<sequence>MPYMETSPDRLRELRQEIITTQDFAFRLWPDATFIRVRYHSRDNERWCSLAVAFDGHARQNFVWSAPSVHLSHRYGLNAYEHLFIGLCEAVLSVTDGLEHNYESALRVRYVAALPPDSEPDDDVSEDNDETVVNGEANGNTADED</sequence>
<accession>A0ABR3TDQ5</accession>
<evidence type="ECO:0000313" key="2">
    <source>
        <dbReference type="EMBL" id="KAL1637675.1"/>
    </source>
</evidence>
<evidence type="ECO:0000313" key="3">
    <source>
        <dbReference type="Proteomes" id="UP001521184"/>
    </source>
</evidence>
<name>A0ABR3TDQ5_9PEZI</name>
<dbReference type="EMBL" id="JAKEKT020000086">
    <property type="protein sequence ID" value="KAL1637675.1"/>
    <property type="molecule type" value="Genomic_DNA"/>
</dbReference>
<organism evidence="2 3">
    <name type="scientific">Diplodia intermedia</name>
    <dbReference type="NCBI Taxonomy" id="856260"/>
    <lineage>
        <taxon>Eukaryota</taxon>
        <taxon>Fungi</taxon>
        <taxon>Dikarya</taxon>
        <taxon>Ascomycota</taxon>
        <taxon>Pezizomycotina</taxon>
        <taxon>Dothideomycetes</taxon>
        <taxon>Dothideomycetes incertae sedis</taxon>
        <taxon>Botryosphaeriales</taxon>
        <taxon>Botryosphaeriaceae</taxon>
        <taxon>Diplodia</taxon>
    </lineage>
</organism>
<dbReference type="Proteomes" id="UP001521184">
    <property type="component" value="Unassembled WGS sequence"/>
</dbReference>
<proteinExistence type="predicted"/>
<protein>
    <submittedName>
        <fullName evidence="2">Uncharacterized protein</fullName>
    </submittedName>
</protein>
<keyword evidence="3" id="KW-1185">Reference proteome</keyword>
<feature type="compositionally biased region" description="Acidic residues" evidence="1">
    <location>
        <begin position="118"/>
        <end position="130"/>
    </location>
</feature>
<comment type="caution">
    <text evidence="2">The sequence shown here is derived from an EMBL/GenBank/DDBJ whole genome shotgun (WGS) entry which is preliminary data.</text>
</comment>
<reference evidence="2 3" key="1">
    <citation type="journal article" date="2023" name="Plant Dis.">
        <title>First Report of Diplodia intermedia Causing Canker and Dieback Diseases on Apple Trees in Canada.</title>
        <authorList>
            <person name="Ellouze W."/>
            <person name="Ilyukhin E."/>
            <person name="Sulman M."/>
            <person name="Ali S."/>
        </authorList>
    </citation>
    <scope>NUCLEOTIDE SEQUENCE [LARGE SCALE GENOMIC DNA]</scope>
    <source>
        <strain evidence="2 3">M45-28</strain>
    </source>
</reference>
<evidence type="ECO:0000256" key="1">
    <source>
        <dbReference type="SAM" id="MobiDB-lite"/>
    </source>
</evidence>
<gene>
    <name evidence="2" type="ORF">SLS58_009205</name>
</gene>
<feature type="region of interest" description="Disordered" evidence="1">
    <location>
        <begin position="116"/>
        <end position="145"/>
    </location>
</feature>